<keyword evidence="14" id="KW-1185">Reference proteome</keyword>
<evidence type="ECO:0000313" key="14">
    <source>
        <dbReference type="Proteomes" id="UP000319852"/>
    </source>
</evidence>
<dbReference type="AlphaFoldDB" id="A0A517MSM2"/>
<dbReference type="KEGG" id="amob:HG15A2_10640"/>
<evidence type="ECO:0000256" key="3">
    <source>
        <dbReference type="ARBA" id="ARBA00022741"/>
    </source>
</evidence>
<protein>
    <recommendedName>
        <fullName evidence="6 7">Polyphosphate kinase</fullName>
        <ecNumber evidence="6 7">2.7.4.1</ecNumber>
    </recommendedName>
    <alternativeName>
        <fullName evidence="6">ATP-polyphosphate phosphotransferase</fullName>
    </alternativeName>
    <alternativeName>
        <fullName evidence="6">Polyphosphoric acid kinase</fullName>
    </alternativeName>
</protein>
<dbReference type="InterPro" id="IPR025198">
    <property type="entry name" value="PPK_N_dom"/>
</dbReference>
<dbReference type="CDD" id="cd09168">
    <property type="entry name" value="PLDc_PaPPK1_C2_like"/>
    <property type="match status" value="1"/>
</dbReference>
<dbReference type="SUPFAM" id="SSF56024">
    <property type="entry name" value="Phospholipase D/nuclease"/>
    <property type="match status" value="2"/>
</dbReference>
<comment type="cofactor">
    <cofactor evidence="6">
        <name>Mg(2+)</name>
        <dbReference type="ChEBI" id="CHEBI:18420"/>
    </cofactor>
</comment>
<evidence type="ECO:0000256" key="8">
    <source>
        <dbReference type="SAM" id="MobiDB-lite"/>
    </source>
</evidence>
<dbReference type="GO" id="GO:0005524">
    <property type="term" value="F:ATP binding"/>
    <property type="evidence" value="ECO:0007669"/>
    <property type="project" value="UniProtKB-KW"/>
</dbReference>
<dbReference type="NCBIfam" id="NF003917">
    <property type="entry name" value="PRK05443.1-1"/>
    <property type="match status" value="1"/>
</dbReference>
<feature type="binding site" evidence="6">
    <location>
        <position position="58"/>
    </location>
    <ligand>
        <name>ATP</name>
        <dbReference type="ChEBI" id="CHEBI:30616"/>
    </ligand>
</feature>
<feature type="region of interest" description="Disordered" evidence="8">
    <location>
        <begin position="677"/>
        <end position="736"/>
    </location>
</feature>
<dbReference type="HAMAP" id="MF_00347">
    <property type="entry name" value="Polyphosphate_kinase"/>
    <property type="match status" value="1"/>
</dbReference>
<keyword evidence="6" id="KW-0460">Magnesium</keyword>
<evidence type="ECO:0000313" key="13">
    <source>
        <dbReference type="EMBL" id="QDS97797.1"/>
    </source>
</evidence>
<dbReference type="GO" id="GO:0009358">
    <property type="term" value="C:polyphosphate kinase complex"/>
    <property type="evidence" value="ECO:0007669"/>
    <property type="project" value="InterPro"/>
</dbReference>
<dbReference type="Gene3D" id="1.20.58.310">
    <property type="entry name" value="Polyphosphate kinase N-terminal domain"/>
    <property type="match status" value="1"/>
</dbReference>
<feature type="binding site" evidence="6">
    <location>
        <position position="426"/>
    </location>
    <ligand>
        <name>Mg(2+)</name>
        <dbReference type="ChEBI" id="CHEBI:18420"/>
    </ligand>
</feature>
<keyword evidence="3 6" id="KW-0547">Nucleotide-binding</keyword>
<dbReference type="EMBL" id="CP036263">
    <property type="protein sequence ID" value="QDS97797.1"/>
    <property type="molecule type" value="Genomic_DNA"/>
</dbReference>
<feature type="binding site" evidence="6">
    <location>
        <position position="489"/>
    </location>
    <ligand>
        <name>ATP</name>
        <dbReference type="ChEBI" id="CHEBI:30616"/>
    </ligand>
</feature>
<comment type="function">
    <text evidence="6 7">Catalyzes the reversible transfer of the terminal phosphate of ATP to form a long-chain polyphosphate (polyP).</text>
</comment>
<evidence type="ECO:0000256" key="6">
    <source>
        <dbReference type="HAMAP-Rule" id="MF_00347"/>
    </source>
</evidence>
<organism evidence="13 14">
    <name type="scientific">Adhaeretor mobilis</name>
    <dbReference type="NCBI Taxonomy" id="1930276"/>
    <lineage>
        <taxon>Bacteria</taxon>
        <taxon>Pseudomonadati</taxon>
        <taxon>Planctomycetota</taxon>
        <taxon>Planctomycetia</taxon>
        <taxon>Pirellulales</taxon>
        <taxon>Lacipirellulaceae</taxon>
        <taxon>Adhaeretor</taxon>
    </lineage>
</organism>
<dbReference type="InterPro" id="IPR036832">
    <property type="entry name" value="PPK_N_dom_sf"/>
</dbReference>
<dbReference type="InterPro" id="IPR041108">
    <property type="entry name" value="PP_kinase_C_1"/>
</dbReference>
<evidence type="ECO:0000256" key="1">
    <source>
        <dbReference type="ARBA" id="ARBA00022553"/>
    </source>
</evidence>
<evidence type="ECO:0000256" key="2">
    <source>
        <dbReference type="ARBA" id="ARBA00022679"/>
    </source>
</evidence>
<evidence type="ECO:0000256" key="7">
    <source>
        <dbReference type="RuleBase" id="RU003800"/>
    </source>
</evidence>
<feature type="domain" description="Polyphosphate kinase C-terminal" evidence="11">
    <location>
        <begin position="524"/>
        <end position="697"/>
    </location>
</feature>
<dbReference type="InterPro" id="IPR036830">
    <property type="entry name" value="PP_kinase_middle_dom_sf"/>
</dbReference>
<evidence type="ECO:0000256" key="5">
    <source>
        <dbReference type="ARBA" id="ARBA00022840"/>
    </source>
</evidence>
<dbReference type="CDD" id="cd09165">
    <property type="entry name" value="PLDc_PaPPK1_C1_like"/>
    <property type="match status" value="1"/>
</dbReference>
<dbReference type="Pfam" id="PF02503">
    <property type="entry name" value="PP_kinase"/>
    <property type="match status" value="1"/>
</dbReference>
<accession>A0A517MSM2</accession>
<dbReference type="PANTHER" id="PTHR30218">
    <property type="entry name" value="POLYPHOSPHATE KINASE"/>
    <property type="match status" value="1"/>
</dbReference>
<reference evidence="13 14" key="1">
    <citation type="submission" date="2019-02" db="EMBL/GenBank/DDBJ databases">
        <title>Deep-cultivation of Planctomycetes and their phenomic and genomic characterization uncovers novel biology.</title>
        <authorList>
            <person name="Wiegand S."/>
            <person name="Jogler M."/>
            <person name="Boedeker C."/>
            <person name="Pinto D."/>
            <person name="Vollmers J."/>
            <person name="Rivas-Marin E."/>
            <person name="Kohn T."/>
            <person name="Peeters S.H."/>
            <person name="Heuer A."/>
            <person name="Rast P."/>
            <person name="Oberbeckmann S."/>
            <person name="Bunk B."/>
            <person name="Jeske O."/>
            <person name="Meyerdierks A."/>
            <person name="Storesund J.E."/>
            <person name="Kallscheuer N."/>
            <person name="Luecker S."/>
            <person name="Lage O.M."/>
            <person name="Pohl T."/>
            <person name="Merkel B.J."/>
            <person name="Hornburger P."/>
            <person name="Mueller R.-W."/>
            <person name="Bruemmer F."/>
            <person name="Labrenz M."/>
            <person name="Spormann A.M."/>
            <person name="Op den Camp H."/>
            <person name="Overmann J."/>
            <person name="Amann R."/>
            <person name="Jetten M.S.M."/>
            <person name="Mascher T."/>
            <person name="Medema M.H."/>
            <person name="Devos D.P."/>
            <person name="Kaster A.-K."/>
            <person name="Ovreas L."/>
            <person name="Rohde M."/>
            <person name="Galperin M.Y."/>
            <person name="Jogler C."/>
        </authorList>
    </citation>
    <scope>NUCLEOTIDE SEQUENCE [LARGE SCALE GENOMIC DNA]</scope>
    <source>
        <strain evidence="13 14">HG15A2</strain>
    </source>
</reference>
<dbReference type="Gene3D" id="3.30.1840.10">
    <property type="entry name" value="Polyphosphate kinase middle domain"/>
    <property type="match status" value="1"/>
</dbReference>
<dbReference type="Gene3D" id="3.30.870.10">
    <property type="entry name" value="Endonuclease Chain A"/>
    <property type="match status" value="2"/>
</dbReference>
<dbReference type="Pfam" id="PF13090">
    <property type="entry name" value="PP_kinase_C"/>
    <property type="match status" value="1"/>
</dbReference>
<evidence type="ECO:0000259" key="11">
    <source>
        <dbReference type="Pfam" id="PF13090"/>
    </source>
</evidence>
<dbReference type="SUPFAM" id="SSF143724">
    <property type="entry name" value="PHP14-like"/>
    <property type="match status" value="1"/>
</dbReference>
<feature type="binding site" evidence="6">
    <location>
        <position position="613"/>
    </location>
    <ligand>
        <name>ATP</name>
        <dbReference type="ChEBI" id="CHEBI:30616"/>
    </ligand>
</feature>
<proteinExistence type="inferred from homology"/>
<comment type="catalytic activity">
    <reaction evidence="6 7">
        <text>[phosphate](n) + ATP = [phosphate](n+1) + ADP</text>
        <dbReference type="Rhea" id="RHEA:19573"/>
        <dbReference type="Rhea" id="RHEA-COMP:9859"/>
        <dbReference type="Rhea" id="RHEA-COMP:14280"/>
        <dbReference type="ChEBI" id="CHEBI:16838"/>
        <dbReference type="ChEBI" id="CHEBI:30616"/>
        <dbReference type="ChEBI" id="CHEBI:456216"/>
        <dbReference type="EC" id="2.7.4.1"/>
    </reaction>
</comment>
<keyword evidence="6" id="KW-0479">Metal-binding</keyword>
<dbReference type="NCBIfam" id="TIGR03705">
    <property type="entry name" value="poly_P_kin"/>
    <property type="match status" value="1"/>
</dbReference>
<feature type="compositionally biased region" description="Polar residues" evidence="8">
    <location>
        <begin position="705"/>
        <end position="719"/>
    </location>
</feature>
<dbReference type="GO" id="GO:0006799">
    <property type="term" value="P:polyphosphate biosynthetic process"/>
    <property type="evidence" value="ECO:0007669"/>
    <property type="project" value="UniProtKB-UniRule"/>
</dbReference>
<evidence type="ECO:0000256" key="4">
    <source>
        <dbReference type="ARBA" id="ARBA00022777"/>
    </source>
</evidence>
<feature type="domain" description="Polyphosphate kinase middle" evidence="9">
    <location>
        <begin position="137"/>
        <end position="324"/>
    </location>
</feature>
<dbReference type="PIRSF" id="PIRSF015589">
    <property type="entry name" value="PP_kinase"/>
    <property type="match status" value="1"/>
</dbReference>
<dbReference type="EC" id="2.7.4.1" evidence="6 7"/>
<keyword evidence="2 6" id="KW-0808">Transferase</keyword>
<comment type="PTM">
    <text evidence="6 7">An intermediate of this reaction is the autophosphorylated ppk in which a phosphate is covalently linked to a histidine residue through a N-P bond.</text>
</comment>
<gene>
    <name evidence="6 13" type="primary">ppk</name>
    <name evidence="13" type="ORF">HG15A2_10640</name>
</gene>
<keyword evidence="4 6" id="KW-0418">Kinase</keyword>
<dbReference type="InterPro" id="IPR024953">
    <property type="entry name" value="PP_kinase_middle"/>
</dbReference>
<dbReference type="NCBIfam" id="NF003918">
    <property type="entry name" value="PRK05443.1-2"/>
    <property type="match status" value="1"/>
</dbReference>
<evidence type="ECO:0000259" key="12">
    <source>
        <dbReference type="Pfam" id="PF17941"/>
    </source>
</evidence>
<sequence>MASAKHFFMSQIPTYKPEHFINRELSWLEFNTRVLEEAQDASNPLLDRLKFLAIFSSNLDEFFMVRVAGLREQAFGGVVAQDKTPDDMAPIEQLLQISQRTKQLISDQCACWNEDILPSLAKEGIRILQVDELNKKQSKLVSDFFQKRAFPILTPMAIDPSHPSPRFHNRGVYLAASLQRVSGLGPADLSAVVQLPQVLPRFVPVGEPGETTFVLLEDVLASKLPELFGGYKIARHTTFRITRDMDVDLLDEEGDDMLRAIETRLRERQHSEAVRLEVEKGVASNLLAMITGQEKLHQDIPVEGQMYDEIYPVDALLDMTSLWELVRLPGKADLREAPFVARIPLGLHLGEDLFAEIADHDILLHHPFDSFDPVVQFVQQAADDPHVLAIKQTLYRTSGDSPIVRALIQAAENGKHVTALVELKARFDEANNISWSRIMERAGVHVVYGFMDLKTHSKLSMVVRQENNKVRRYVHLSTGNYNPSTAALYTDTGLFTSDKLMADDATALFNFLTGYSQGHKWEKLVVAPQKLHQRTLELIDAQAERAREGKSSRIFAKLNSLVDRRTIEALYRASEAGTQIDLVVRGICSLRPGLPGISENIRVRSIVDRFLEHSRIFVFGEGSKSEVYMTSADWMPRNFERRVEVMFPIEDPQLCKRVIEEIIPAYLRDNSKARELMPDGSYQRAKPKGKEPEYRAQRDLLLNATLGNSSQAGHTNGQLSDKSKKRSKRKPARKSR</sequence>
<dbReference type="NCBIfam" id="NF003921">
    <property type="entry name" value="PRK05443.2-2"/>
    <property type="match status" value="1"/>
</dbReference>
<feature type="domain" description="Polyphosphate kinase C-terminal" evidence="12">
    <location>
        <begin position="353"/>
        <end position="517"/>
    </location>
</feature>
<dbReference type="Pfam" id="PF13089">
    <property type="entry name" value="PP_kinase_N"/>
    <property type="match status" value="1"/>
</dbReference>
<feature type="compositionally biased region" description="Basic residues" evidence="8">
    <location>
        <begin position="723"/>
        <end position="736"/>
    </location>
</feature>
<feature type="active site" description="Phosphohistidine intermediate" evidence="6">
    <location>
        <position position="456"/>
    </location>
</feature>
<feature type="domain" description="Polyphosphate kinase N-terminal" evidence="10">
    <location>
        <begin position="20"/>
        <end position="128"/>
    </location>
</feature>
<dbReference type="InterPro" id="IPR025200">
    <property type="entry name" value="PPK_C_dom2"/>
</dbReference>
<keyword evidence="1 6" id="KW-0597">Phosphoprotein</keyword>
<dbReference type="PANTHER" id="PTHR30218:SF0">
    <property type="entry name" value="POLYPHOSPHATE KINASE"/>
    <property type="match status" value="1"/>
</dbReference>
<comment type="similarity">
    <text evidence="6 7">Belongs to the polyphosphate kinase 1 (PPK1) family.</text>
</comment>
<feature type="binding site" evidence="6">
    <location>
        <position position="396"/>
    </location>
    <ligand>
        <name>Mg(2+)</name>
        <dbReference type="ChEBI" id="CHEBI:18420"/>
    </ligand>
</feature>
<feature type="binding site" evidence="6">
    <location>
        <position position="585"/>
    </location>
    <ligand>
        <name>ATP</name>
        <dbReference type="ChEBI" id="CHEBI:30616"/>
    </ligand>
</feature>
<dbReference type="SUPFAM" id="SSF140356">
    <property type="entry name" value="PPK N-terminal domain-like"/>
    <property type="match status" value="1"/>
</dbReference>
<dbReference type="GO" id="GO:0046872">
    <property type="term" value="F:metal ion binding"/>
    <property type="evidence" value="ECO:0007669"/>
    <property type="project" value="UniProtKB-KW"/>
</dbReference>
<feature type="compositionally biased region" description="Basic and acidic residues" evidence="8">
    <location>
        <begin position="688"/>
        <end position="698"/>
    </location>
</feature>
<keyword evidence="5 6" id="KW-0067">ATP-binding</keyword>
<dbReference type="Pfam" id="PF17941">
    <property type="entry name" value="PP_kinase_C_1"/>
    <property type="match status" value="1"/>
</dbReference>
<evidence type="ECO:0000259" key="9">
    <source>
        <dbReference type="Pfam" id="PF02503"/>
    </source>
</evidence>
<name>A0A517MSM2_9BACT</name>
<dbReference type="Proteomes" id="UP000319852">
    <property type="component" value="Chromosome"/>
</dbReference>
<evidence type="ECO:0000259" key="10">
    <source>
        <dbReference type="Pfam" id="PF13089"/>
    </source>
</evidence>
<dbReference type="InterPro" id="IPR003414">
    <property type="entry name" value="PP_kinase"/>
</dbReference>
<dbReference type="GO" id="GO:0008976">
    <property type="term" value="F:polyphosphate kinase activity"/>
    <property type="evidence" value="ECO:0007669"/>
    <property type="project" value="UniProtKB-UniRule"/>
</dbReference>